<accession>A0A5J9T9R7</accession>
<dbReference type="OrthoDB" id="5279713at2759"/>
<dbReference type="Gramene" id="TVU07331">
    <property type="protein sequence ID" value="TVU07331"/>
    <property type="gene ID" value="EJB05_47381"/>
</dbReference>
<dbReference type="PRINTS" id="PR00364">
    <property type="entry name" value="DISEASERSIST"/>
</dbReference>
<protein>
    <recommendedName>
        <fullName evidence="1">NB-ARC domain-containing protein</fullName>
    </recommendedName>
</protein>
<keyword evidence="3" id="KW-1185">Reference proteome</keyword>
<proteinExistence type="predicted"/>
<dbReference type="PANTHER" id="PTHR36766:SF40">
    <property type="entry name" value="DISEASE RESISTANCE PROTEIN RGA3"/>
    <property type="match status" value="1"/>
</dbReference>
<comment type="caution">
    <text evidence="2">The sequence shown here is derived from an EMBL/GenBank/DDBJ whole genome shotgun (WGS) entry which is preliminary data.</text>
</comment>
<dbReference type="EMBL" id="RWGY01000045">
    <property type="protein sequence ID" value="TVU07331.1"/>
    <property type="molecule type" value="Genomic_DNA"/>
</dbReference>
<feature type="non-terminal residue" evidence="2">
    <location>
        <position position="1"/>
    </location>
</feature>
<dbReference type="InterPro" id="IPR002182">
    <property type="entry name" value="NB-ARC"/>
</dbReference>
<sequence>MESWLGSIKDAVYRAEDVLNLFDYRVLEAEDTTNSCSSSTAGSSVNSAATITTPSTCTSSSSTVSRSVRVLRRFLFSDDDLNELIAIVGRFNKIASEMPTLLKLLNLEDRRPEPSIQWRKTTSMLGTTKFYGCVCEETKLKNLILETPDEFSQPYSVISVVGLAGVGKTALMQRVYSHFRDIGHFNFMVWIHAEECHKLKRRKDRTRKTSWHGSMSADWNSSISLDQAQRKLQEKLNGKTILVVLDDIWNENSSQWENLCKPLQFASKGSKVLLTTRSHKVADINGTTETITITKLACSDNSRKSVATGPKLIRRYRP</sequence>
<dbReference type="Gene3D" id="3.40.50.300">
    <property type="entry name" value="P-loop containing nucleotide triphosphate hydrolases"/>
    <property type="match status" value="1"/>
</dbReference>
<dbReference type="GO" id="GO:0043531">
    <property type="term" value="F:ADP binding"/>
    <property type="evidence" value="ECO:0007669"/>
    <property type="project" value="InterPro"/>
</dbReference>
<dbReference type="PANTHER" id="PTHR36766">
    <property type="entry name" value="PLANT BROAD-SPECTRUM MILDEW RESISTANCE PROTEIN RPW8"/>
    <property type="match status" value="1"/>
</dbReference>
<name>A0A5J9T9R7_9POAL</name>
<feature type="domain" description="NB-ARC" evidence="1">
    <location>
        <begin position="152"/>
        <end position="293"/>
    </location>
</feature>
<evidence type="ECO:0000259" key="1">
    <source>
        <dbReference type="Pfam" id="PF00931"/>
    </source>
</evidence>
<dbReference type="SUPFAM" id="SSF52540">
    <property type="entry name" value="P-loop containing nucleoside triphosphate hydrolases"/>
    <property type="match status" value="1"/>
</dbReference>
<reference evidence="2 3" key="1">
    <citation type="journal article" date="2019" name="Sci. Rep.">
        <title>A high-quality genome of Eragrostis curvula grass provides insights into Poaceae evolution and supports new strategies to enhance forage quality.</title>
        <authorList>
            <person name="Carballo J."/>
            <person name="Santos B.A.C.M."/>
            <person name="Zappacosta D."/>
            <person name="Garbus I."/>
            <person name="Selva J.P."/>
            <person name="Gallo C.A."/>
            <person name="Diaz A."/>
            <person name="Albertini E."/>
            <person name="Caccamo M."/>
            <person name="Echenique V."/>
        </authorList>
    </citation>
    <scope>NUCLEOTIDE SEQUENCE [LARGE SCALE GENOMIC DNA]</scope>
    <source>
        <strain evidence="3">cv. Victoria</strain>
        <tissue evidence="2">Leaf</tissue>
    </source>
</reference>
<dbReference type="AlphaFoldDB" id="A0A5J9T9R7"/>
<gene>
    <name evidence="2" type="ORF">EJB05_47381</name>
</gene>
<organism evidence="2 3">
    <name type="scientific">Eragrostis curvula</name>
    <name type="common">weeping love grass</name>
    <dbReference type="NCBI Taxonomy" id="38414"/>
    <lineage>
        <taxon>Eukaryota</taxon>
        <taxon>Viridiplantae</taxon>
        <taxon>Streptophyta</taxon>
        <taxon>Embryophyta</taxon>
        <taxon>Tracheophyta</taxon>
        <taxon>Spermatophyta</taxon>
        <taxon>Magnoliopsida</taxon>
        <taxon>Liliopsida</taxon>
        <taxon>Poales</taxon>
        <taxon>Poaceae</taxon>
        <taxon>PACMAD clade</taxon>
        <taxon>Chloridoideae</taxon>
        <taxon>Eragrostideae</taxon>
        <taxon>Eragrostidinae</taxon>
        <taxon>Eragrostis</taxon>
    </lineage>
</organism>
<evidence type="ECO:0000313" key="2">
    <source>
        <dbReference type="EMBL" id="TVU07331.1"/>
    </source>
</evidence>
<dbReference type="Proteomes" id="UP000324897">
    <property type="component" value="Unassembled WGS sequence"/>
</dbReference>
<dbReference type="Pfam" id="PF00931">
    <property type="entry name" value="NB-ARC"/>
    <property type="match status" value="1"/>
</dbReference>
<dbReference type="InterPro" id="IPR027417">
    <property type="entry name" value="P-loop_NTPase"/>
</dbReference>
<evidence type="ECO:0000313" key="3">
    <source>
        <dbReference type="Proteomes" id="UP000324897"/>
    </source>
</evidence>